<organism evidence="2 3">
    <name type="scientific">Rhizobium setariae</name>
    <dbReference type="NCBI Taxonomy" id="2801340"/>
    <lineage>
        <taxon>Bacteria</taxon>
        <taxon>Pseudomonadati</taxon>
        <taxon>Pseudomonadota</taxon>
        <taxon>Alphaproteobacteria</taxon>
        <taxon>Hyphomicrobiales</taxon>
        <taxon>Rhizobiaceae</taxon>
        <taxon>Rhizobium/Agrobacterium group</taxon>
        <taxon>Rhizobium</taxon>
    </lineage>
</organism>
<proteinExistence type="predicted"/>
<dbReference type="InterPro" id="IPR007332">
    <property type="entry name" value="DUF411"/>
</dbReference>
<dbReference type="Proteomes" id="UP000633219">
    <property type="component" value="Unassembled WGS sequence"/>
</dbReference>
<keyword evidence="1" id="KW-0732">Signal</keyword>
<comment type="caution">
    <text evidence="2">The sequence shown here is derived from an EMBL/GenBank/DDBJ whole genome shotgun (WGS) entry which is preliminary data.</text>
</comment>
<reference evidence="2" key="1">
    <citation type="submission" date="2021-01" db="EMBL/GenBank/DDBJ databases">
        <title>Rhizobium sp. strain KVB221 16S ribosomal RNA gene Genome sequencing and assembly.</title>
        <authorList>
            <person name="Kang M."/>
        </authorList>
    </citation>
    <scope>NUCLEOTIDE SEQUENCE</scope>
    <source>
        <strain evidence="2">KVB221</strain>
    </source>
</reference>
<dbReference type="AlphaFoldDB" id="A0A936YUB2"/>
<keyword evidence="3" id="KW-1185">Reference proteome</keyword>
<gene>
    <name evidence="2" type="ORF">JJB09_24790</name>
</gene>
<accession>A0A936YUB2</accession>
<evidence type="ECO:0000256" key="1">
    <source>
        <dbReference type="SAM" id="SignalP"/>
    </source>
</evidence>
<name>A0A936YUB2_9HYPH</name>
<feature type="signal peptide" evidence="1">
    <location>
        <begin position="1"/>
        <end position="27"/>
    </location>
</feature>
<protein>
    <submittedName>
        <fullName evidence="2">DUF411 domain-containing protein</fullName>
    </submittedName>
</protein>
<sequence>MHITRRNILLSGLALSTAALGSVKASASPKTMTIYKDPNCGCCHLWGKAMADAGFLVKTVDLDDLSPIKTRFGISEQLQGCHTAEIDGYFLEGHVPLKSVTRLLLEKPALAGLAVPGMPAGSLGMGDEAKGNFEVLAVPKVKGAKLYVYDAIRPRV</sequence>
<feature type="chain" id="PRO_5036736449" evidence="1">
    <location>
        <begin position="28"/>
        <end position="156"/>
    </location>
</feature>
<evidence type="ECO:0000313" key="2">
    <source>
        <dbReference type="EMBL" id="MBL0375236.1"/>
    </source>
</evidence>
<dbReference type="EMBL" id="JAEQNC010000020">
    <property type="protein sequence ID" value="MBL0375236.1"/>
    <property type="molecule type" value="Genomic_DNA"/>
</dbReference>
<evidence type="ECO:0000313" key="3">
    <source>
        <dbReference type="Proteomes" id="UP000633219"/>
    </source>
</evidence>
<dbReference type="Pfam" id="PF04214">
    <property type="entry name" value="DUF411"/>
    <property type="match status" value="1"/>
</dbReference>